<dbReference type="Proteomes" id="UP000694559">
    <property type="component" value="Unplaced"/>
</dbReference>
<dbReference type="Gene3D" id="1.10.10.10">
    <property type="entry name" value="Winged helix-like DNA-binding domain superfamily/Winged helix DNA-binding domain"/>
    <property type="match status" value="1"/>
</dbReference>
<feature type="domain" description="Tc1-like transposase DDE" evidence="1">
    <location>
        <begin position="150"/>
        <end position="299"/>
    </location>
</feature>
<dbReference type="PANTHER" id="PTHR23022:SF135">
    <property type="entry name" value="SI:DKEY-77F5.3"/>
    <property type="match status" value="1"/>
</dbReference>
<proteinExistence type="predicted"/>
<dbReference type="OMA" id="NIELMAW"/>
<dbReference type="InterPro" id="IPR052338">
    <property type="entry name" value="Transposase_5"/>
</dbReference>
<evidence type="ECO:0000313" key="2">
    <source>
        <dbReference type="Ensembl" id="ENSNNAP00000011757.1"/>
    </source>
</evidence>
<dbReference type="InterPro" id="IPR038717">
    <property type="entry name" value="Tc1-like_DDE_dom"/>
</dbReference>
<dbReference type="PANTHER" id="PTHR23022">
    <property type="entry name" value="TRANSPOSABLE ELEMENT-RELATED"/>
    <property type="match status" value="1"/>
</dbReference>
<keyword evidence="3" id="KW-1185">Reference proteome</keyword>
<dbReference type="Ensembl" id="ENSNNAT00000012296.1">
    <property type="protein sequence ID" value="ENSNNAP00000011757.1"/>
    <property type="gene ID" value="ENSNNAG00000007910.1"/>
</dbReference>
<dbReference type="GeneTree" id="ENSGT00940000166084"/>
<dbReference type="SUPFAM" id="SSF46689">
    <property type="entry name" value="Homeodomain-like"/>
    <property type="match status" value="1"/>
</dbReference>
<reference evidence="2" key="1">
    <citation type="submission" date="2025-08" db="UniProtKB">
        <authorList>
            <consortium name="Ensembl"/>
        </authorList>
    </citation>
    <scope>IDENTIFICATION</scope>
</reference>
<dbReference type="InterPro" id="IPR036388">
    <property type="entry name" value="WH-like_DNA-bd_sf"/>
</dbReference>
<dbReference type="Pfam" id="PF13384">
    <property type="entry name" value="HTH_23"/>
    <property type="match status" value="1"/>
</dbReference>
<dbReference type="InterPro" id="IPR036397">
    <property type="entry name" value="RNaseH_sf"/>
</dbReference>
<dbReference type="InterPro" id="IPR009057">
    <property type="entry name" value="Homeodomain-like_sf"/>
</dbReference>
<dbReference type="InterPro" id="IPR047655">
    <property type="entry name" value="Transpos_IS630-like"/>
</dbReference>
<sequence length="325" mass="37406">MKAFAFTSTEQQHHIIVLHEEGYSCTEIAKRVKCHSTTVSRVVEKYQITGSVDDRLRSGRPRKSTKHKDQALQCISMADRKLTSPQITRIWGETCDVKVGTTTVCCKLLAIGLKGCRVGSKPLLTDVHHSRRCAWAKKFAKWTNEQWAKVIFSDENNFYLTGNQCNKYVRRFPAEEFRPYCLNLSVKHPLHVMIWGCITASGIGRMQIVQGIMNSKQYVEVLEKTMLPSAQQLIGKDFYFQDDNAPCHRAKSVQQWMKKHGVRLLDWPAQSPDLNLTENLWAKIGYEISKKHLKTKQELTESIIAAWHYIVTKDHVQRLIQSMTK</sequence>
<organism evidence="2 3">
    <name type="scientific">Naja naja</name>
    <name type="common">Indian cobra</name>
    <dbReference type="NCBI Taxonomy" id="35670"/>
    <lineage>
        <taxon>Eukaryota</taxon>
        <taxon>Metazoa</taxon>
        <taxon>Chordata</taxon>
        <taxon>Craniata</taxon>
        <taxon>Vertebrata</taxon>
        <taxon>Euteleostomi</taxon>
        <taxon>Lepidosauria</taxon>
        <taxon>Squamata</taxon>
        <taxon>Bifurcata</taxon>
        <taxon>Unidentata</taxon>
        <taxon>Episquamata</taxon>
        <taxon>Toxicofera</taxon>
        <taxon>Serpentes</taxon>
        <taxon>Colubroidea</taxon>
        <taxon>Elapidae</taxon>
        <taxon>Elapinae</taxon>
        <taxon>Naja</taxon>
    </lineage>
</organism>
<protein>
    <recommendedName>
        <fullName evidence="1">Tc1-like transposase DDE domain-containing protein</fullName>
    </recommendedName>
</protein>
<reference evidence="2" key="2">
    <citation type="submission" date="2025-09" db="UniProtKB">
        <authorList>
            <consortium name="Ensembl"/>
        </authorList>
    </citation>
    <scope>IDENTIFICATION</scope>
</reference>
<dbReference type="NCBIfam" id="NF033545">
    <property type="entry name" value="transpos_IS630"/>
    <property type="match status" value="1"/>
</dbReference>
<evidence type="ECO:0000313" key="3">
    <source>
        <dbReference type="Proteomes" id="UP000694559"/>
    </source>
</evidence>
<dbReference type="GO" id="GO:0003676">
    <property type="term" value="F:nucleic acid binding"/>
    <property type="evidence" value="ECO:0007669"/>
    <property type="project" value="InterPro"/>
</dbReference>
<dbReference type="OrthoDB" id="9892264at2759"/>
<evidence type="ECO:0000259" key="1">
    <source>
        <dbReference type="Pfam" id="PF13358"/>
    </source>
</evidence>
<dbReference type="Gene3D" id="3.30.420.10">
    <property type="entry name" value="Ribonuclease H-like superfamily/Ribonuclease H"/>
    <property type="match status" value="1"/>
</dbReference>
<dbReference type="AlphaFoldDB" id="A0A8C6XBH6"/>
<accession>A0A8C6XBH6</accession>
<dbReference type="Pfam" id="PF13358">
    <property type="entry name" value="DDE_3"/>
    <property type="match status" value="1"/>
</dbReference>
<name>A0A8C6XBH6_NAJNA</name>